<proteinExistence type="predicted"/>
<dbReference type="Proteomes" id="UP001497383">
    <property type="component" value="Chromosome 1"/>
</dbReference>
<name>A0ABP0ZGK6_9ASCO</name>
<reference evidence="3 4" key="1">
    <citation type="submission" date="2024-03" db="EMBL/GenBank/DDBJ databases">
        <authorList>
            <person name="Brejova B."/>
        </authorList>
    </citation>
    <scope>NUCLEOTIDE SEQUENCE [LARGE SCALE GENOMIC DNA]</scope>
    <source>
        <strain evidence="3 4">CBS 14171</strain>
    </source>
</reference>
<sequence>MYDLNLLQSFPDEIIYNILDQEFLSLRDVSNFLFNSNTHHIAQRILNERCLAHICVGKRRNYESVITSSHDNEVKRGPHYWHIYYNFVDAHSFRAWLSDHHRLINFTIQIFIDQFQLHELQCLNLLQNKNLKVYLNWEDDDLNTVSKFTSIIWPSLAHIFDFEHNVVKVVLEYENIIDSPMVFQLDQLRAFEWRYYYSTGQRIELMDHSHSVEKIFINSMNRMSLDVVFAHSFPNLTEFIVKSPLEHPRDTCRALADCPHLKTLMLHSCYFGDVAGFLESVAPHGLLNLKNLELCNNKLGHIRNIDFASCFPSLCNLTIKFENGSSSNRFEFRDVVLPSQLKTLNLQSKRLHSFKVNNCNMSLSKLDLSYNHPTSFHFENFQNIKELNLSYNRSILSSIYRFNLFEITNFIFFRVEELHLQGCNINNEDLEALEAKYQSNPITSSSSSSSSSTSTSNLPFSNLRKLNLSNNKLTNLRCFNSGLYQNMKMLEYVDLSFNAFYYLNNANFPLSCDKFERLLSVNLTGNSRLTSVRLTGIFPRLETLYTPVKQNY</sequence>
<dbReference type="InterPro" id="IPR032675">
    <property type="entry name" value="LRR_dom_sf"/>
</dbReference>
<keyword evidence="2" id="KW-0677">Repeat</keyword>
<dbReference type="GeneID" id="92206143"/>
<dbReference type="SUPFAM" id="SSF52047">
    <property type="entry name" value="RNI-like"/>
    <property type="match status" value="1"/>
</dbReference>
<dbReference type="InterPro" id="IPR001611">
    <property type="entry name" value="Leu-rich_rpt"/>
</dbReference>
<evidence type="ECO:0000313" key="3">
    <source>
        <dbReference type="EMBL" id="CAK9436389.1"/>
    </source>
</evidence>
<evidence type="ECO:0008006" key="5">
    <source>
        <dbReference type="Google" id="ProtNLM"/>
    </source>
</evidence>
<dbReference type="Gene3D" id="3.80.10.10">
    <property type="entry name" value="Ribonuclease Inhibitor"/>
    <property type="match status" value="2"/>
</dbReference>
<dbReference type="EMBL" id="OZ022405">
    <property type="protein sequence ID" value="CAK9436389.1"/>
    <property type="molecule type" value="Genomic_DNA"/>
</dbReference>
<keyword evidence="1" id="KW-0433">Leucine-rich repeat</keyword>
<keyword evidence="4" id="KW-1185">Reference proteome</keyword>
<dbReference type="PANTHER" id="PTHR15454:SF56">
    <property type="entry name" value="PROTEIN PHOSPHATASE 1 REGULATORY SUBUNIT 7-RELATED"/>
    <property type="match status" value="1"/>
</dbReference>
<evidence type="ECO:0000313" key="4">
    <source>
        <dbReference type="Proteomes" id="UP001497383"/>
    </source>
</evidence>
<evidence type="ECO:0000256" key="1">
    <source>
        <dbReference type="ARBA" id="ARBA00022614"/>
    </source>
</evidence>
<dbReference type="RefSeq" id="XP_066827885.1">
    <property type="nucleotide sequence ID" value="XM_066976923.1"/>
</dbReference>
<dbReference type="PROSITE" id="PS51450">
    <property type="entry name" value="LRR"/>
    <property type="match status" value="2"/>
</dbReference>
<evidence type="ECO:0000256" key="2">
    <source>
        <dbReference type="ARBA" id="ARBA00022737"/>
    </source>
</evidence>
<gene>
    <name evidence="3" type="ORF">LODBEIA_P09470</name>
</gene>
<dbReference type="PANTHER" id="PTHR15454">
    <property type="entry name" value="NISCHARIN RELATED"/>
    <property type="match status" value="1"/>
</dbReference>
<organism evidence="3 4">
    <name type="scientific">Lodderomyces beijingensis</name>
    <dbReference type="NCBI Taxonomy" id="1775926"/>
    <lineage>
        <taxon>Eukaryota</taxon>
        <taxon>Fungi</taxon>
        <taxon>Dikarya</taxon>
        <taxon>Ascomycota</taxon>
        <taxon>Saccharomycotina</taxon>
        <taxon>Pichiomycetes</taxon>
        <taxon>Debaryomycetaceae</taxon>
        <taxon>Candida/Lodderomyces clade</taxon>
        <taxon>Lodderomyces</taxon>
    </lineage>
</organism>
<protein>
    <recommendedName>
        <fullName evidence="5">F-box domain-containing protein</fullName>
    </recommendedName>
</protein>
<accession>A0ABP0ZGK6</accession>